<dbReference type="InterPro" id="IPR027417">
    <property type="entry name" value="P-loop_NTPase"/>
</dbReference>
<proteinExistence type="predicted"/>
<feature type="region of interest" description="Disordered" evidence="1">
    <location>
        <begin position="1020"/>
        <end position="1281"/>
    </location>
</feature>
<dbReference type="Gene3D" id="3.40.50.300">
    <property type="entry name" value="P-loop containing nucleotide triphosphate hydrolases"/>
    <property type="match status" value="3"/>
</dbReference>
<dbReference type="EnsemblMetazoa" id="XM_030990814">
    <property type="protein sequence ID" value="XP_030846674"/>
    <property type="gene ID" value="LOC105447190"/>
</dbReference>
<dbReference type="GO" id="GO:0006369">
    <property type="term" value="P:termination of RNA polymerase II transcription"/>
    <property type="evidence" value="ECO:0000318"/>
    <property type="project" value="GO_Central"/>
</dbReference>
<dbReference type="Proteomes" id="UP000007110">
    <property type="component" value="Unassembled WGS sequence"/>
</dbReference>
<evidence type="ECO:0000313" key="5">
    <source>
        <dbReference type="Proteomes" id="UP000007110"/>
    </source>
</evidence>
<feature type="compositionally biased region" description="Low complexity" evidence="1">
    <location>
        <begin position="130"/>
        <end position="150"/>
    </location>
</feature>
<dbReference type="Pfam" id="PF13087">
    <property type="entry name" value="AAA_12"/>
    <property type="match status" value="1"/>
</dbReference>
<dbReference type="PANTHER" id="PTHR10887">
    <property type="entry name" value="DNA2/NAM7 HELICASE FAMILY"/>
    <property type="match status" value="1"/>
</dbReference>
<keyword evidence="5" id="KW-1185">Reference proteome</keyword>
<reference evidence="4" key="2">
    <citation type="submission" date="2021-01" db="UniProtKB">
        <authorList>
            <consortium name="EnsemblMetazoa"/>
        </authorList>
    </citation>
    <scope>IDENTIFICATION</scope>
</reference>
<evidence type="ECO:0000313" key="4">
    <source>
        <dbReference type="EnsemblMetazoa" id="XP_030846674"/>
    </source>
</evidence>
<feature type="compositionally biased region" description="Basic and acidic residues" evidence="1">
    <location>
        <begin position="1214"/>
        <end position="1228"/>
    </location>
</feature>
<dbReference type="GO" id="GO:0004386">
    <property type="term" value="F:helicase activity"/>
    <property type="evidence" value="ECO:0007669"/>
    <property type="project" value="InterPro"/>
</dbReference>
<feature type="compositionally biased region" description="Low complexity" evidence="1">
    <location>
        <begin position="942"/>
        <end position="956"/>
    </location>
</feature>
<dbReference type="OrthoDB" id="2285229at2759"/>
<dbReference type="GeneID" id="105447190"/>
<dbReference type="InParanoid" id="A0A7M7P5N4"/>
<dbReference type="GO" id="GO:0016604">
    <property type="term" value="C:nuclear body"/>
    <property type="evidence" value="ECO:0000318"/>
    <property type="project" value="GO_Central"/>
</dbReference>
<feature type="compositionally biased region" description="Polar residues" evidence="1">
    <location>
        <begin position="963"/>
        <end position="975"/>
    </location>
</feature>
<sequence>MPSSPSMAPSTSTAAPGSLVPTRNKKHIPKKNNRVRRPSRSEQLLSTMKQSDQEKEKNPTKMTNSLHDIPDTLSKPLSLSSKEPTETPSAAMIRFVQDCLQQPASPNSNEMGLGDEMPADPRNLSHGHLSVPSVSFPSTSSYSRNISESSRTVIGGHAASSGTSETPNTKPDRVKPTGDDRSACPSDPPHPSLVASDIRKPLKERRHSQTPSIPSGNLGTELSKVTRITKEFKQEDVLSCVLSWNADWFDKHKEVHSAEILQSFLMAKEVPRYHACYPDIRSYQEAFICFLLLEMWSNVSSSVAKDCDRTWRQNSRENKISQDIVEVQYEAADIPTEPHDLGVGDLVLVDMTTDTASQKQFNFGLVCGVGLTDRTVCLALHKSIIVPSSTRLKVVTSLSHYLNQIRALLSFSSHPLAKHIIKPEDSSVFVKDTQIHAEGRVSDDELLKSYMESTSSTSSHLKVIRLMIGAAGTGKTSFLRRLVRRIAREHKKIHKTLKNPYKLLVCAPTNQSLDVLLRKIWEALKDNREAMKHIVDGVEIIRVDKAEEADRRLKEFLLSTVVASKRKQGSPYVELSEDDLQTKILQQADIVGCTLEDCGLEIVRSSLAGNVFALIVDDAGHCLETEILLALQCKTKRVFLAGDQEQGIVSICSKGARDLDFGHSMLERLAENFEIEDRRIHRWEVQYRMKEEIAKYPSSVMYLHRLKTQNKHLLFCLRPYIIFDVADGKESLHRDSVINTSEVSFIELLISGFLKLRERFTVGIITPSEGQKGKLLERLQGKNIPGLLVGTPTNFYGLEKDVIILCCTSTSRTPKENGFVMNKQVLNLALTRSMFSLIIVGNMKSLQKMSGNWKSLVDDATGRQLVFRTSQASYSKDAKECHSKDPKDCLNVKASSKGVEENSPSRHKHVSGDVGIDNRGKRRVPPDPGTEDHGRAAKVPRSCSSVQGESSSSEKSFGGRRNLSPSSRDPAQPQSILKKPDGNVASKSHGEDRGVIGDQGHHNLMSHSRSVASTVLGISASSSSTFSPQRQRRRNSSGLDASLDTEDGKSLHVIATGMSDNQRLFGQQKGKNIAGHTVGKRKPQSSRRTETIEHGGRERRPSGEVTGEGTSQHRNSSNGNETGQNQSLDYQQWQNRSHQRPQHQYHQQQVSLERQEHGRSERRPSGEATGAGTSQHRNRTNRNGTGQNQSRYHQQQLNRSDRGPQHQWRQHQVSPERQEHIRSERRPTGEATGAGTSQHRKGSNGNEIGQNQSCGPTLHYRSDQRPQHMCRQPQPQPSPERLVQRRASLNQYANNPVQLDRNMLHNRTVNEAYGGRSTALTEPRPNIRGRKRSNSVKERQMYPPY</sequence>
<dbReference type="CDD" id="cd18808">
    <property type="entry name" value="SF1_C_Upf1"/>
    <property type="match status" value="1"/>
</dbReference>
<feature type="compositionally biased region" description="Low complexity" evidence="1">
    <location>
        <begin position="73"/>
        <end position="82"/>
    </location>
</feature>
<feature type="compositionally biased region" description="Basic and acidic residues" evidence="1">
    <location>
        <begin position="988"/>
        <end position="1001"/>
    </location>
</feature>
<dbReference type="KEGG" id="spu:105447190"/>
<feature type="compositionally biased region" description="Polar residues" evidence="1">
    <location>
        <begin position="1020"/>
        <end position="1029"/>
    </location>
</feature>
<evidence type="ECO:0000256" key="1">
    <source>
        <dbReference type="SAM" id="MobiDB-lite"/>
    </source>
</evidence>
<evidence type="ECO:0000259" key="2">
    <source>
        <dbReference type="Pfam" id="PF13086"/>
    </source>
</evidence>
<feature type="compositionally biased region" description="Basic and acidic residues" evidence="1">
    <location>
        <begin position="1087"/>
        <end position="1102"/>
    </location>
</feature>
<dbReference type="InterPro" id="IPR047187">
    <property type="entry name" value="SF1_C_Upf1"/>
</dbReference>
<feature type="region of interest" description="Disordered" evidence="1">
    <location>
        <begin position="895"/>
        <end position="1003"/>
    </location>
</feature>
<dbReference type="InterPro" id="IPR041677">
    <property type="entry name" value="DNA2/NAM7_AAA_11"/>
</dbReference>
<feature type="compositionally biased region" description="Polar residues" evidence="1">
    <location>
        <begin position="99"/>
        <end position="110"/>
    </location>
</feature>
<dbReference type="RefSeq" id="XP_030846674.1">
    <property type="nucleotide sequence ID" value="XM_030990814.1"/>
</dbReference>
<dbReference type="InterPro" id="IPR041679">
    <property type="entry name" value="DNA2/NAM7-like_C"/>
</dbReference>
<feature type="region of interest" description="Disordered" evidence="1">
    <location>
        <begin position="1310"/>
        <end position="1345"/>
    </location>
</feature>
<dbReference type="PANTHER" id="PTHR10887:SF495">
    <property type="entry name" value="HELICASE SENATAXIN ISOFORM X1-RELATED"/>
    <property type="match status" value="1"/>
</dbReference>
<protein>
    <submittedName>
        <fullName evidence="4">Uncharacterized protein</fullName>
    </submittedName>
</protein>
<feature type="compositionally biased region" description="Polar residues" evidence="1">
    <location>
        <begin position="209"/>
        <end position="219"/>
    </location>
</feature>
<feature type="compositionally biased region" description="Basic and acidic residues" evidence="1">
    <location>
        <begin position="1153"/>
        <end position="1165"/>
    </location>
</feature>
<reference evidence="5" key="1">
    <citation type="submission" date="2015-02" db="EMBL/GenBank/DDBJ databases">
        <title>Genome sequencing for Strongylocentrotus purpuratus.</title>
        <authorList>
            <person name="Murali S."/>
            <person name="Liu Y."/>
            <person name="Vee V."/>
            <person name="English A."/>
            <person name="Wang M."/>
            <person name="Skinner E."/>
            <person name="Han Y."/>
            <person name="Muzny D.M."/>
            <person name="Worley K.C."/>
            <person name="Gibbs R.A."/>
        </authorList>
    </citation>
    <scope>NUCLEOTIDE SEQUENCE</scope>
</reference>
<feature type="compositionally biased region" description="Basic and acidic residues" evidence="1">
    <location>
        <begin position="170"/>
        <end position="182"/>
    </location>
</feature>
<feature type="compositionally biased region" description="Polar residues" evidence="1">
    <location>
        <begin position="1243"/>
        <end position="1255"/>
    </location>
</feature>
<feature type="compositionally biased region" description="Basic residues" evidence="1">
    <location>
        <begin position="23"/>
        <end position="38"/>
    </location>
</feature>
<dbReference type="GO" id="GO:0001147">
    <property type="term" value="F:transcription termination site sequence-specific DNA binding"/>
    <property type="evidence" value="ECO:0000318"/>
    <property type="project" value="GO_Central"/>
</dbReference>
<dbReference type="GO" id="GO:0003723">
    <property type="term" value="F:RNA binding"/>
    <property type="evidence" value="ECO:0000318"/>
    <property type="project" value="GO_Central"/>
</dbReference>
<feature type="compositionally biased region" description="Polar residues" evidence="1">
    <location>
        <begin position="1108"/>
        <end position="1136"/>
    </location>
</feature>
<name>A0A7M7P5N4_STRPU</name>
<feature type="compositionally biased region" description="Polar residues" evidence="1">
    <location>
        <begin position="160"/>
        <end position="169"/>
    </location>
</feature>
<dbReference type="InterPro" id="IPR045055">
    <property type="entry name" value="DNA2/NAM7-like"/>
</dbReference>
<feature type="compositionally biased region" description="Polar residues" evidence="1">
    <location>
        <begin position="41"/>
        <end position="50"/>
    </location>
</feature>
<feature type="compositionally biased region" description="Basic and acidic residues" evidence="1">
    <location>
        <begin position="1335"/>
        <end position="1345"/>
    </location>
</feature>
<accession>A0A7M7P5N4</accession>
<feature type="domain" description="DNA2/NAM7 helicase-like C-terminal" evidence="3">
    <location>
        <begin position="663"/>
        <end position="843"/>
    </location>
</feature>
<evidence type="ECO:0000259" key="3">
    <source>
        <dbReference type="Pfam" id="PF13087"/>
    </source>
</evidence>
<organism evidence="4 5">
    <name type="scientific">Strongylocentrotus purpuratus</name>
    <name type="common">Purple sea urchin</name>
    <dbReference type="NCBI Taxonomy" id="7668"/>
    <lineage>
        <taxon>Eukaryota</taxon>
        <taxon>Metazoa</taxon>
        <taxon>Echinodermata</taxon>
        <taxon>Eleutherozoa</taxon>
        <taxon>Echinozoa</taxon>
        <taxon>Echinoidea</taxon>
        <taxon>Euechinoidea</taxon>
        <taxon>Echinacea</taxon>
        <taxon>Camarodonta</taxon>
        <taxon>Echinidea</taxon>
        <taxon>Strongylocentrotidae</taxon>
        <taxon>Strongylocentrotus</taxon>
    </lineage>
</organism>
<feature type="domain" description="DNA2/NAM7 helicase helicase" evidence="2">
    <location>
        <begin position="555"/>
        <end position="646"/>
    </location>
</feature>
<dbReference type="Pfam" id="PF13086">
    <property type="entry name" value="AAA_11"/>
    <property type="match status" value="1"/>
</dbReference>
<feature type="region of interest" description="Disordered" evidence="1">
    <location>
        <begin position="1"/>
        <end position="219"/>
    </location>
</feature>
<dbReference type="SUPFAM" id="SSF52540">
    <property type="entry name" value="P-loop containing nucleoside triphosphate hydrolases"/>
    <property type="match status" value="1"/>
</dbReference>
<feature type="compositionally biased region" description="Low complexity" evidence="1">
    <location>
        <begin position="1"/>
        <end position="16"/>
    </location>
</feature>